<dbReference type="PANTHER" id="PTHR21028:SF2">
    <property type="entry name" value="CYTH DOMAIN-CONTAINING PROTEIN"/>
    <property type="match status" value="1"/>
</dbReference>
<sequence>MPSNVEIKARVHDIEQLMQNAKELSQSEGSLILQEDIFFNVQHGRLKLRNFMNGSGQLIFYDRPDVSGPKLSNYSISPTEDPDGLTKLLSDALGVRGVVKKQRYLFMIEQTRLHVDTVEGLGHFMELEVVLNDEQTPDEGDSIAHTLMEKLQVKKEDLVTGAYIDILLANK</sequence>
<dbReference type="PANTHER" id="PTHR21028">
    <property type="entry name" value="SI:CH211-156B7.4"/>
    <property type="match status" value="1"/>
</dbReference>
<reference evidence="2" key="3">
    <citation type="submission" date="2025-09" db="UniProtKB">
        <authorList>
            <consortium name="Ensembl"/>
        </authorList>
    </citation>
    <scope>IDENTIFICATION</scope>
</reference>
<reference evidence="2" key="2">
    <citation type="submission" date="2025-08" db="UniProtKB">
        <authorList>
            <consortium name="Ensembl"/>
        </authorList>
    </citation>
    <scope>IDENTIFICATION</scope>
</reference>
<keyword evidence="3" id="KW-1185">Reference proteome</keyword>
<dbReference type="SMART" id="SM01118">
    <property type="entry name" value="CYTH"/>
    <property type="match status" value="1"/>
</dbReference>
<evidence type="ECO:0000313" key="2">
    <source>
        <dbReference type="Ensembl" id="ENSECRP00000007223.1"/>
    </source>
</evidence>
<dbReference type="InterPro" id="IPR033469">
    <property type="entry name" value="CYTH-like_dom_sf"/>
</dbReference>
<dbReference type="GO" id="GO:0016462">
    <property type="term" value="F:pyrophosphatase activity"/>
    <property type="evidence" value="ECO:0007669"/>
    <property type="project" value="UniProtKB-ARBA"/>
</dbReference>
<dbReference type="InterPro" id="IPR023577">
    <property type="entry name" value="CYTH_domain"/>
</dbReference>
<feature type="domain" description="CYTH" evidence="1">
    <location>
        <begin position="2"/>
        <end position="169"/>
    </location>
</feature>
<dbReference type="Gene3D" id="2.40.320.10">
    <property type="entry name" value="Hypothetical Protein Pfu-838710-001"/>
    <property type="match status" value="1"/>
</dbReference>
<dbReference type="PROSITE" id="PS51707">
    <property type="entry name" value="CYTH"/>
    <property type="match status" value="1"/>
</dbReference>
<proteinExistence type="predicted"/>
<dbReference type="AlphaFoldDB" id="A0A8C4RV39"/>
<evidence type="ECO:0000259" key="1">
    <source>
        <dbReference type="PROSITE" id="PS51707"/>
    </source>
</evidence>
<dbReference type="Ensembl" id="ENSECRT00000007339.1">
    <property type="protein sequence ID" value="ENSECRP00000007223.1"/>
    <property type="gene ID" value="ENSECRG00000004825.1"/>
</dbReference>
<evidence type="ECO:0000313" key="3">
    <source>
        <dbReference type="Proteomes" id="UP000694620"/>
    </source>
</evidence>
<name>A0A8C4RV39_ERPCA</name>
<dbReference type="Pfam" id="PF01928">
    <property type="entry name" value="CYTH"/>
    <property type="match status" value="1"/>
</dbReference>
<reference evidence="2" key="1">
    <citation type="submission" date="2021-06" db="EMBL/GenBank/DDBJ databases">
        <authorList>
            <consortium name="Wellcome Sanger Institute Data Sharing"/>
        </authorList>
    </citation>
    <scope>NUCLEOTIDE SEQUENCE [LARGE SCALE GENOMIC DNA]</scope>
</reference>
<organism evidence="2 3">
    <name type="scientific">Erpetoichthys calabaricus</name>
    <name type="common">Rope fish</name>
    <name type="synonym">Calamoichthys calabaricus</name>
    <dbReference type="NCBI Taxonomy" id="27687"/>
    <lineage>
        <taxon>Eukaryota</taxon>
        <taxon>Metazoa</taxon>
        <taxon>Chordata</taxon>
        <taxon>Craniata</taxon>
        <taxon>Vertebrata</taxon>
        <taxon>Euteleostomi</taxon>
        <taxon>Actinopterygii</taxon>
        <taxon>Polypteriformes</taxon>
        <taxon>Polypteridae</taxon>
        <taxon>Erpetoichthys</taxon>
    </lineage>
</organism>
<dbReference type="Proteomes" id="UP000694620">
    <property type="component" value="Chromosome 1"/>
</dbReference>
<dbReference type="InterPro" id="IPR008173">
    <property type="entry name" value="Adenylyl_cyclase_CyaB"/>
</dbReference>
<accession>A0A8C4RV39</accession>
<dbReference type="SUPFAM" id="SSF55154">
    <property type="entry name" value="CYTH-like phosphatases"/>
    <property type="match status" value="1"/>
</dbReference>
<dbReference type="CDD" id="cd07890">
    <property type="entry name" value="CYTH-like_AC_IV-like"/>
    <property type="match status" value="1"/>
</dbReference>
<protein>
    <submittedName>
        <fullName evidence="2">Si:ch211-156b7.4</fullName>
    </submittedName>
</protein>
<dbReference type="GeneTree" id="ENSGT00390000003014"/>